<gene>
    <name evidence="3" type="ORF">CYMTET_53308</name>
</gene>
<evidence type="ECO:0000313" key="3">
    <source>
        <dbReference type="EMBL" id="KAK3236558.1"/>
    </source>
</evidence>
<dbReference type="PANTHER" id="PTHR34894">
    <property type="entry name" value="SAM-DEPENDENT METHYLTRANSFERASE RSMI, CONSERVED SITE"/>
    <property type="match status" value="1"/>
</dbReference>
<name>A0AAE0EPV4_9CHLO</name>
<dbReference type="Proteomes" id="UP001190700">
    <property type="component" value="Unassembled WGS sequence"/>
</dbReference>
<dbReference type="SMART" id="SM00054">
    <property type="entry name" value="EFh"/>
    <property type="match status" value="2"/>
</dbReference>
<evidence type="ECO:0000259" key="2">
    <source>
        <dbReference type="PROSITE" id="PS50222"/>
    </source>
</evidence>
<dbReference type="PROSITE" id="PS50222">
    <property type="entry name" value="EF_HAND_2"/>
    <property type="match status" value="1"/>
</dbReference>
<comment type="caution">
    <text evidence="3">The sequence shown here is derived from an EMBL/GenBank/DDBJ whole genome shotgun (WGS) entry which is preliminary data.</text>
</comment>
<dbReference type="PROSITE" id="PS00018">
    <property type="entry name" value="EF_HAND_1"/>
    <property type="match status" value="1"/>
</dbReference>
<dbReference type="AlphaFoldDB" id="A0AAE0EPV4"/>
<dbReference type="InterPro" id="IPR011992">
    <property type="entry name" value="EF-hand-dom_pair"/>
</dbReference>
<reference evidence="3 4" key="1">
    <citation type="journal article" date="2015" name="Genome Biol. Evol.">
        <title>Comparative Genomics of a Bacterivorous Green Alga Reveals Evolutionary Causalities and Consequences of Phago-Mixotrophic Mode of Nutrition.</title>
        <authorList>
            <person name="Burns J.A."/>
            <person name="Paasch A."/>
            <person name="Narechania A."/>
            <person name="Kim E."/>
        </authorList>
    </citation>
    <scope>NUCLEOTIDE SEQUENCE [LARGE SCALE GENOMIC DNA]</scope>
    <source>
        <strain evidence="3 4">PLY_AMNH</strain>
    </source>
</reference>
<dbReference type="EMBL" id="LGRX02034974">
    <property type="protein sequence ID" value="KAK3236558.1"/>
    <property type="molecule type" value="Genomic_DNA"/>
</dbReference>
<evidence type="ECO:0000313" key="4">
    <source>
        <dbReference type="Proteomes" id="UP001190700"/>
    </source>
</evidence>
<dbReference type="InterPro" id="IPR018247">
    <property type="entry name" value="EF_Hand_1_Ca_BS"/>
</dbReference>
<sequence length="470" mass="53375">MCGLSSVESYTALMSAVSTPIVADVSDAKHSLERLPFANFVYEYFVMKFGQRYFAEINLYGMLKLLSEHAMQSPRLHQFSAFLGLDVSLRTTPEHLDFYLSIFAKTLNAAPDAERTSIRIGGDKISQEACMKIGMRMAERLNAPEAIAKDLRVKIEALDADTNGRVSFDNYLWHMMHFYREMEEENMEYARQLFGKADADGDGSLSFDEFQDIVNELIKTQTIDPTLTVRNIENMFSEAIKMCQGVALTPEAFCSAITSKSVTKSRMLQTVVPIVDDAITNYIVFDQALLEESWDHIKPFLRRKLDKIYMAAQLANPDAKRETSQIEGQQHYQQQLAQQSAVMTAMMEQVQHPIAKEAEGNVAGSSAPTKGDKELARWQKLPCCPYSDSNPYPPRPAPLEKRLPQLYNLYGDKTFDRLNKYSSSLKYEQLVLVPALVYLYDAVQFSDDILELLKNQDKQHALAQEIEQRV</sequence>
<keyword evidence="1" id="KW-0106">Calcium</keyword>
<accession>A0AAE0EPV4</accession>
<dbReference type="InterPro" id="IPR002048">
    <property type="entry name" value="EF_hand_dom"/>
</dbReference>
<protein>
    <recommendedName>
        <fullName evidence="2">EF-hand domain-containing protein</fullName>
    </recommendedName>
</protein>
<dbReference type="SUPFAM" id="SSF47473">
    <property type="entry name" value="EF-hand"/>
    <property type="match status" value="1"/>
</dbReference>
<evidence type="ECO:0000256" key="1">
    <source>
        <dbReference type="ARBA" id="ARBA00022837"/>
    </source>
</evidence>
<feature type="domain" description="EF-hand" evidence="2">
    <location>
        <begin position="185"/>
        <end position="220"/>
    </location>
</feature>
<dbReference type="Gene3D" id="1.10.238.10">
    <property type="entry name" value="EF-hand"/>
    <property type="match status" value="1"/>
</dbReference>
<dbReference type="CDD" id="cd00051">
    <property type="entry name" value="EFh"/>
    <property type="match status" value="1"/>
</dbReference>
<proteinExistence type="predicted"/>
<organism evidence="3 4">
    <name type="scientific">Cymbomonas tetramitiformis</name>
    <dbReference type="NCBI Taxonomy" id="36881"/>
    <lineage>
        <taxon>Eukaryota</taxon>
        <taxon>Viridiplantae</taxon>
        <taxon>Chlorophyta</taxon>
        <taxon>Pyramimonadophyceae</taxon>
        <taxon>Pyramimonadales</taxon>
        <taxon>Pyramimonadaceae</taxon>
        <taxon>Cymbomonas</taxon>
    </lineage>
</organism>
<dbReference type="Pfam" id="PF13202">
    <property type="entry name" value="EF-hand_5"/>
    <property type="match status" value="1"/>
</dbReference>
<dbReference type="PANTHER" id="PTHR34894:SF5">
    <property type="entry name" value="EF-HAND DOMAIN-CONTAINING PROTEIN"/>
    <property type="match status" value="1"/>
</dbReference>
<keyword evidence="4" id="KW-1185">Reference proteome</keyword>
<dbReference type="GO" id="GO:0005509">
    <property type="term" value="F:calcium ion binding"/>
    <property type="evidence" value="ECO:0007669"/>
    <property type="project" value="InterPro"/>
</dbReference>